<evidence type="ECO:0000256" key="1">
    <source>
        <dbReference type="ARBA" id="ARBA00022676"/>
    </source>
</evidence>
<dbReference type="GO" id="GO:0016757">
    <property type="term" value="F:glycosyltransferase activity"/>
    <property type="evidence" value="ECO:0007669"/>
    <property type="project" value="UniProtKB-KW"/>
</dbReference>
<dbReference type="OrthoDB" id="6385861at2"/>
<name>A0A4U0FDB9_9BACL</name>
<organism evidence="3 4">
    <name type="scientific">Cohnella pontilimi</name>
    <dbReference type="NCBI Taxonomy" id="2564100"/>
    <lineage>
        <taxon>Bacteria</taxon>
        <taxon>Bacillati</taxon>
        <taxon>Bacillota</taxon>
        <taxon>Bacilli</taxon>
        <taxon>Bacillales</taxon>
        <taxon>Paenibacillaceae</taxon>
        <taxon>Cohnella</taxon>
    </lineage>
</organism>
<sequence>MKSILYIAFVDMRNVQGNPGVIKKIKFQTKALKNLGYNVFHCALEGEKVFIYNNEQKEDITIKMFSTRQTIVRSILKWIEKNKVSFCYIRYAYSDPLYIYMLAKLKKSGARLVVEVPTYPYRQEKISKKKLFDINKIKVAIDVIFSHFLKRYVELLTTFMPFDKIFGVNTIQIENGIDLDSVNIRTPVQRENELHLLGLATMYDWQGFDRVIEGMLKYYSKKDAKVRIYFHLVGEGNALSKWESLVEEYRLNEYVTFHGTLHGEELDKVFNYCDIGLGALGYYVLGRNSGSSLKIREYCARGLPFIYAYEETLLVDNNYFFANKLPNTAEPIDMEKLLKFHESLRTDKNVAIVMRNFAAEHFTWEKQFSRVLGELNEVVIDLIGEAV</sequence>
<dbReference type="PANTHER" id="PTHR12526:SF629">
    <property type="entry name" value="TEICHURONIC ACID BIOSYNTHESIS GLYCOSYLTRANSFERASE TUAH-RELATED"/>
    <property type="match status" value="1"/>
</dbReference>
<evidence type="ECO:0000313" key="3">
    <source>
        <dbReference type="EMBL" id="TJY42757.1"/>
    </source>
</evidence>
<dbReference type="SUPFAM" id="SSF53756">
    <property type="entry name" value="UDP-Glycosyltransferase/glycogen phosphorylase"/>
    <property type="match status" value="1"/>
</dbReference>
<dbReference type="AlphaFoldDB" id="A0A4U0FDB9"/>
<dbReference type="PANTHER" id="PTHR12526">
    <property type="entry name" value="GLYCOSYLTRANSFERASE"/>
    <property type="match status" value="1"/>
</dbReference>
<gene>
    <name evidence="3" type="ORF">E5161_07910</name>
</gene>
<protein>
    <submittedName>
        <fullName evidence="3">Glycosyltransferase family 4 protein</fullName>
    </submittedName>
</protein>
<dbReference type="Gene3D" id="3.40.50.2000">
    <property type="entry name" value="Glycogen Phosphorylase B"/>
    <property type="match status" value="2"/>
</dbReference>
<keyword evidence="1" id="KW-0328">Glycosyltransferase</keyword>
<dbReference type="EMBL" id="SUPK01000003">
    <property type="protein sequence ID" value="TJY42757.1"/>
    <property type="molecule type" value="Genomic_DNA"/>
</dbReference>
<proteinExistence type="predicted"/>
<evidence type="ECO:0000313" key="4">
    <source>
        <dbReference type="Proteomes" id="UP000309673"/>
    </source>
</evidence>
<keyword evidence="2 3" id="KW-0808">Transferase</keyword>
<comment type="caution">
    <text evidence="3">The sequence shown here is derived from an EMBL/GenBank/DDBJ whole genome shotgun (WGS) entry which is preliminary data.</text>
</comment>
<reference evidence="3 4" key="1">
    <citation type="submission" date="2019-04" db="EMBL/GenBank/DDBJ databases">
        <title>Cohnella sp. nov., isolated from soil.</title>
        <authorList>
            <person name="Kim W."/>
        </authorList>
    </citation>
    <scope>NUCLEOTIDE SEQUENCE [LARGE SCALE GENOMIC DNA]</scope>
    <source>
        <strain evidence="3 4">CAU 1483</strain>
    </source>
</reference>
<evidence type="ECO:0000256" key="2">
    <source>
        <dbReference type="ARBA" id="ARBA00022679"/>
    </source>
</evidence>
<dbReference type="RefSeq" id="WP_136777176.1">
    <property type="nucleotide sequence ID" value="NZ_SUPK01000003.1"/>
</dbReference>
<dbReference type="Proteomes" id="UP000309673">
    <property type="component" value="Unassembled WGS sequence"/>
</dbReference>
<keyword evidence="4" id="KW-1185">Reference proteome</keyword>
<accession>A0A4U0FDB9</accession>